<evidence type="ECO:0000259" key="7">
    <source>
        <dbReference type="PROSITE" id="PS50043"/>
    </source>
</evidence>
<dbReference type="InterPro" id="IPR058245">
    <property type="entry name" value="NreC/VraR/RcsB-like_REC"/>
</dbReference>
<dbReference type="AlphaFoldDB" id="A0A1R1C0K2"/>
<reference evidence="9 10" key="1">
    <citation type="submission" date="2016-11" db="EMBL/GenBank/DDBJ databases">
        <title>Paenibacillus species isolates.</title>
        <authorList>
            <person name="Beno S.M."/>
        </authorList>
    </citation>
    <scope>NUCLEOTIDE SEQUENCE [LARGE SCALE GENOMIC DNA]</scope>
    <source>
        <strain evidence="9 10">FSL H8-0246</strain>
    </source>
</reference>
<dbReference type="Gene3D" id="1.10.10.10">
    <property type="entry name" value="Winged helix-like DNA-binding domain superfamily/Winged helix DNA-binding domain"/>
    <property type="match status" value="1"/>
</dbReference>
<dbReference type="InterPro" id="IPR001789">
    <property type="entry name" value="Sig_transdc_resp-reg_receiver"/>
</dbReference>
<dbReference type="Proteomes" id="UP000187134">
    <property type="component" value="Unassembled WGS sequence"/>
</dbReference>
<evidence type="ECO:0000256" key="1">
    <source>
        <dbReference type="ARBA" id="ARBA00022553"/>
    </source>
</evidence>
<dbReference type="Pfam" id="PF00196">
    <property type="entry name" value="GerE"/>
    <property type="match status" value="1"/>
</dbReference>
<feature type="modified residue" description="4-aspartylphosphate" evidence="6">
    <location>
        <position position="59"/>
    </location>
</feature>
<comment type="caution">
    <text evidence="9">The sequence shown here is derived from an EMBL/GenBank/DDBJ whole genome shotgun (WGS) entry which is preliminary data.</text>
</comment>
<dbReference type="SMART" id="SM00448">
    <property type="entry name" value="REC"/>
    <property type="match status" value="1"/>
</dbReference>
<gene>
    <name evidence="9" type="ORF">BK131_11760</name>
</gene>
<evidence type="ECO:0000256" key="5">
    <source>
        <dbReference type="ARBA" id="ARBA00023163"/>
    </source>
</evidence>
<evidence type="ECO:0000256" key="4">
    <source>
        <dbReference type="ARBA" id="ARBA00023125"/>
    </source>
</evidence>
<dbReference type="Pfam" id="PF00072">
    <property type="entry name" value="Response_reg"/>
    <property type="match status" value="1"/>
</dbReference>
<dbReference type="PANTHER" id="PTHR43214">
    <property type="entry name" value="TWO-COMPONENT RESPONSE REGULATOR"/>
    <property type="match status" value="1"/>
</dbReference>
<evidence type="ECO:0000256" key="6">
    <source>
        <dbReference type="PROSITE-ProRule" id="PRU00169"/>
    </source>
</evidence>
<dbReference type="CDD" id="cd06170">
    <property type="entry name" value="LuxR_C_like"/>
    <property type="match status" value="1"/>
</dbReference>
<name>A0A1R1C0K2_PAEAM</name>
<dbReference type="RefSeq" id="WP_076331719.1">
    <property type="nucleotide sequence ID" value="NZ_MRTJ01000002.1"/>
</dbReference>
<evidence type="ECO:0000259" key="8">
    <source>
        <dbReference type="PROSITE" id="PS50110"/>
    </source>
</evidence>
<keyword evidence="3" id="KW-0805">Transcription regulation</keyword>
<dbReference type="SUPFAM" id="SSF52172">
    <property type="entry name" value="CheY-like"/>
    <property type="match status" value="1"/>
</dbReference>
<sequence>MTLTTTTRVLVVDDHAHAREAIREILEMDDHFNVIGIVSNGKEAIDFMEKWLPDLILMDIQMPVLDGLEATRRIKLTFPYVKIVMITVSDDMLHLLEALKRGAQGYLLKNLEPSTWLEYLHSIINEETPLSRDVAYQILKEVNVIEHKEPIVKLTTRELEILYGVAAGWTNKEIAGKCDISEYTVKNHLKNILQKLQLQNRVQLTRYALEQGLVSESKRHPE</sequence>
<accession>A0A1R1C0K2</accession>
<evidence type="ECO:0000256" key="3">
    <source>
        <dbReference type="ARBA" id="ARBA00023015"/>
    </source>
</evidence>
<keyword evidence="1 6" id="KW-0597">Phosphoprotein</keyword>
<dbReference type="InterPro" id="IPR011006">
    <property type="entry name" value="CheY-like_superfamily"/>
</dbReference>
<evidence type="ECO:0000313" key="9">
    <source>
        <dbReference type="EMBL" id="OMF15528.1"/>
    </source>
</evidence>
<dbReference type="CDD" id="cd17535">
    <property type="entry name" value="REC_NarL-like"/>
    <property type="match status" value="1"/>
</dbReference>
<dbReference type="GO" id="GO:0003677">
    <property type="term" value="F:DNA binding"/>
    <property type="evidence" value="ECO:0007669"/>
    <property type="project" value="UniProtKB-KW"/>
</dbReference>
<organism evidence="9 10">
    <name type="scientific">Paenibacillus amylolyticus</name>
    <dbReference type="NCBI Taxonomy" id="1451"/>
    <lineage>
        <taxon>Bacteria</taxon>
        <taxon>Bacillati</taxon>
        <taxon>Bacillota</taxon>
        <taxon>Bacilli</taxon>
        <taxon>Bacillales</taxon>
        <taxon>Paenibacillaceae</taxon>
        <taxon>Paenibacillus</taxon>
    </lineage>
</organism>
<dbReference type="InterPro" id="IPR039420">
    <property type="entry name" value="WalR-like"/>
</dbReference>
<dbReference type="PROSITE" id="PS50043">
    <property type="entry name" value="HTH_LUXR_2"/>
    <property type="match status" value="1"/>
</dbReference>
<dbReference type="GO" id="GO:0000160">
    <property type="term" value="P:phosphorelay signal transduction system"/>
    <property type="evidence" value="ECO:0007669"/>
    <property type="project" value="UniProtKB-KW"/>
</dbReference>
<keyword evidence="4 9" id="KW-0238">DNA-binding</keyword>
<dbReference type="SMART" id="SM00421">
    <property type="entry name" value="HTH_LUXR"/>
    <property type="match status" value="1"/>
</dbReference>
<dbReference type="OrthoDB" id="9780153at2"/>
<dbReference type="PROSITE" id="PS50110">
    <property type="entry name" value="RESPONSE_REGULATORY"/>
    <property type="match status" value="1"/>
</dbReference>
<dbReference type="EMBL" id="MRTJ01000002">
    <property type="protein sequence ID" value="OMF15528.1"/>
    <property type="molecule type" value="Genomic_DNA"/>
</dbReference>
<dbReference type="PROSITE" id="PS00622">
    <property type="entry name" value="HTH_LUXR_1"/>
    <property type="match status" value="1"/>
</dbReference>
<feature type="domain" description="Response regulatory" evidence="8">
    <location>
        <begin position="8"/>
        <end position="124"/>
    </location>
</feature>
<dbReference type="GO" id="GO:0006355">
    <property type="term" value="P:regulation of DNA-templated transcription"/>
    <property type="evidence" value="ECO:0007669"/>
    <property type="project" value="InterPro"/>
</dbReference>
<dbReference type="Gene3D" id="3.40.50.2300">
    <property type="match status" value="1"/>
</dbReference>
<protein>
    <submittedName>
        <fullName evidence="9">DNA-binding response regulator</fullName>
    </submittedName>
</protein>
<dbReference type="InterPro" id="IPR036388">
    <property type="entry name" value="WH-like_DNA-bd_sf"/>
</dbReference>
<keyword evidence="2" id="KW-0902">Two-component regulatory system</keyword>
<dbReference type="PANTHER" id="PTHR43214:SF43">
    <property type="entry name" value="TWO-COMPONENT RESPONSE REGULATOR"/>
    <property type="match status" value="1"/>
</dbReference>
<feature type="domain" description="HTH luxR-type" evidence="7">
    <location>
        <begin position="147"/>
        <end position="212"/>
    </location>
</feature>
<proteinExistence type="predicted"/>
<evidence type="ECO:0000313" key="10">
    <source>
        <dbReference type="Proteomes" id="UP000187134"/>
    </source>
</evidence>
<dbReference type="PRINTS" id="PR00038">
    <property type="entry name" value="HTHLUXR"/>
</dbReference>
<evidence type="ECO:0000256" key="2">
    <source>
        <dbReference type="ARBA" id="ARBA00023012"/>
    </source>
</evidence>
<keyword evidence="5" id="KW-0804">Transcription</keyword>
<dbReference type="InterPro" id="IPR000792">
    <property type="entry name" value="Tscrpt_reg_LuxR_C"/>
</dbReference>